<protein>
    <recommendedName>
        <fullName evidence="1">Tc1-like transposase DDE domain-containing protein</fullName>
    </recommendedName>
</protein>
<dbReference type="Pfam" id="PF13358">
    <property type="entry name" value="DDE_3"/>
    <property type="match status" value="1"/>
</dbReference>
<dbReference type="InterPro" id="IPR038717">
    <property type="entry name" value="Tc1-like_DDE_dom"/>
</dbReference>
<dbReference type="GO" id="GO:0003676">
    <property type="term" value="F:nucleic acid binding"/>
    <property type="evidence" value="ECO:0007669"/>
    <property type="project" value="InterPro"/>
</dbReference>
<dbReference type="RefSeq" id="WP_197909618.1">
    <property type="nucleotide sequence ID" value="NZ_LR593886.1"/>
</dbReference>
<gene>
    <name evidence="2" type="ORF">SOIL9_12670</name>
</gene>
<name>A0A6P2D698_9BACT</name>
<dbReference type="SUPFAM" id="SSF53098">
    <property type="entry name" value="Ribonuclease H-like"/>
    <property type="match status" value="1"/>
</dbReference>
<dbReference type="PANTHER" id="PTHR46564:SF1">
    <property type="entry name" value="TRANSPOSASE"/>
    <property type="match status" value="1"/>
</dbReference>
<dbReference type="Proteomes" id="UP000464178">
    <property type="component" value="Chromosome"/>
</dbReference>
<keyword evidence="3" id="KW-1185">Reference proteome</keyword>
<dbReference type="InterPro" id="IPR036397">
    <property type="entry name" value="RNaseH_sf"/>
</dbReference>
<evidence type="ECO:0000313" key="2">
    <source>
        <dbReference type="EMBL" id="VTR96447.1"/>
    </source>
</evidence>
<dbReference type="AlphaFoldDB" id="A0A6P2D698"/>
<accession>A0A6P2D698</accession>
<dbReference type="Gene3D" id="3.30.420.10">
    <property type="entry name" value="Ribonuclease H-like superfamily/Ribonuclease H"/>
    <property type="match status" value="1"/>
</dbReference>
<dbReference type="EMBL" id="LR593886">
    <property type="protein sequence ID" value="VTR96447.1"/>
    <property type="molecule type" value="Genomic_DNA"/>
</dbReference>
<dbReference type="PANTHER" id="PTHR46564">
    <property type="entry name" value="TRANSPOSASE"/>
    <property type="match status" value="1"/>
</dbReference>
<dbReference type="KEGG" id="gms:SOIL9_12670"/>
<evidence type="ECO:0000313" key="3">
    <source>
        <dbReference type="Proteomes" id="UP000464178"/>
    </source>
</evidence>
<sequence length="173" mass="20223">MLILDATILRLFPPLRCAWALRGQQAEVRITGRNAKRVLLGAINPRTGHRRIIRCLSMRQEDFQAFLRHLRSRYRDRPLWLILDRAPCHEAHPSQVLAGRLGIGLMWLPTQCPELNPVDHLWRELKRLVAANRQFRTIDEEPRYAERWFLGLTAREALRKAGMLAEGCWLSLM</sequence>
<organism evidence="2 3">
    <name type="scientific">Gemmata massiliana</name>
    <dbReference type="NCBI Taxonomy" id="1210884"/>
    <lineage>
        <taxon>Bacteria</taxon>
        <taxon>Pseudomonadati</taxon>
        <taxon>Planctomycetota</taxon>
        <taxon>Planctomycetia</taxon>
        <taxon>Gemmatales</taxon>
        <taxon>Gemmataceae</taxon>
        <taxon>Gemmata</taxon>
    </lineage>
</organism>
<reference evidence="2 3" key="1">
    <citation type="submission" date="2019-05" db="EMBL/GenBank/DDBJ databases">
        <authorList>
            <consortium name="Science for Life Laboratories"/>
        </authorList>
    </citation>
    <scope>NUCLEOTIDE SEQUENCE [LARGE SCALE GENOMIC DNA]</scope>
    <source>
        <strain evidence="2">Soil9</strain>
    </source>
</reference>
<proteinExistence type="predicted"/>
<evidence type="ECO:0000259" key="1">
    <source>
        <dbReference type="Pfam" id="PF13358"/>
    </source>
</evidence>
<feature type="domain" description="Tc1-like transposase DDE" evidence="1">
    <location>
        <begin position="2"/>
        <end position="140"/>
    </location>
</feature>
<dbReference type="InterPro" id="IPR012337">
    <property type="entry name" value="RNaseH-like_sf"/>
</dbReference>